<dbReference type="Proteomes" id="UP000011976">
    <property type="component" value="Unassembled WGS sequence"/>
</dbReference>
<dbReference type="SUPFAM" id="SSF57850">
    <property type="entry name" value="RING/U-box"/>
    <property type="match status" value="1"/>
</dbReference>
<dbReference type="Pfam" id="PF00149">
    <property type="entry name" value="Metallophos"/>
    <property type="match status" value="1"/>
</dbReference>
<dbReference type="GO" id="GO:0016787">
    <property type="term" value="F:hydrolase activity"/>
    <property type="evidence" value="ECO:0007669"/>
    <property type="project" value="InterPro"/>
</dbReference>
<dbReference type="GO" id="GO:0005737">
    <property type="term" value="C:cytoplasm"/>
    <property type="evidence" value="ECO:0007669"/>
    <property type="project" value="UniProtKB-SubCell"/>
</dbReference>
<dbReference type="GO" id="GO:0061630">
    <property type="term" value="F:ubiquitin protein ligase activity"/>
    <property type="evidence" value="ECO:0007669"/>
    <property type="project" value="InterPro"/>
</dbReference>
<dbReference type="InterPro" id="IPR024964">
    <property type="entry name" value="CTLH/CRA"/>
</dbReference>
<dbReference type="GO" id="GO:0043161">
    <property type="term" value="P:proteasome-mediated ubiquitin-dependent protein catabolic process"/>
    <property type="evidence" value="ECO:0007669"/>
    <property type="project" value="InterPro"/>
</dbReference>
<keyword evidence="4 9" id="KW-0863">Zinc-finger</keyword>
<dbReference type="OrthoDB" id="1933281at2759"/>
<dbReference type="InterPro" id="IPR027370">
    <property type="entry name" value="Znf-RING_euk"/>
</dbReference>
<dbReference type="SUPFAM" id="SSF56300">
    <property type="entry name" value="Metallo-dependent phosphatases"/>
    <property type="match status" value="1"/>
</dbReference>
<evidence type="ECO:0000256" key="3">
    <source>
        <dbReference type="ARBA" id="ARBA00022723"/>
    </source>
</evidence>
<sequence length="747" mass="81706">MEAVQKSLEQLAKRAPGLHSASSSAKAAATTPTVHDSIDRLIARIEAAKAALSSSSAAADPAVVVAELKASVESAQKSILDRQKEFHAALGKATKTLDKKFPIPIDGVADPALFSSSEAQAALERVVLNHLQRTGDWDTALKFAGEAGLALSSETERLYVQLHTVTAAMGSGDLRPAIQWAQENRPFLESRKSALEFALHRSQFIRIAAGTILPGSDGGVAENRDPDGENVEMLSASIDALPAAASAPSNAVVVAMARTNVEQALAYGREHFKPFRTTHLAEIQRLFTLLAFLPAFLPAPAYGPEGVDSVPVEHLIPTVPLIYRPLMDTRLVHAPLLEPLFKLEFCARHRIAKEAPLAIGVEVGAGGALNRIIKVKAVMKESGNEWSQADELPIEIPLPNRLRFHSIFACPVSKEQGTEENPPMMLACGHVLCLETLNRLAKGNGRFKCPYCPTESYVNQAIRVMEPRVYTHYTTPPATPGAEWVRFVLLSDTHSQTTSVPDGDVLLHAGDLTTLGEADDLERQIAWLESLPHGVKVITAGNHDFCTAPGEWHDTRGRELNAKYGIPHDAAAPLKAARILKACGMQVLLDATSTFVVDRPETRHYEWSVHGSPWSPEFERWAWNYTAAQAKKMYEHVRDVDILITHTPPYELGGLDRIHNGTSVGCQELTRRLTAAHHHKDALHPKLHVFGHIHEARGTHVMCHEQGETVLVNAALVEYDQALWNTQRKFSYDVVAQPVIVDIRVPS</sequence>
<dbReference type="Pfam" id="PF10607">
    <property type="entry name" value="CTLH"/>
    <property type="match status" value="1"/>
</dbReference>
<organism evidence="12 13">
    <name type="scientific">Pseudozyma antarctica (strain T-34)</name>
    <name type="common">Yeast</name>
    <name type="synonym">Candida antarctica</name>
    <dbReference type="NCBI Taxonomy" id="1151754"/>
    <lineage>
        <taxon>Eukaryota</taxon>
        <taxon>Fungi</taxon>
        <taxon>Dikarya</taxon>
        <taxon>Basidiomycota</taxon>
        <taxon>Ustilaginomycotina</taxon>
        <taxon>Ustilaginomycetes</taxon>
        <taxon>Ustilaginales</taxon>
        <taxon>Ustilaginaceae</taxon>
        <taxon>Moesziomyces</taxon>
    </lineage>
</organism>
<keyword evidence="2" id="KW-0963">Cytoplasm</keyword>
<proteinExistence type="inferred from homology"/>
<dbReference type="Pfam" id="PF13445">
    <property type="entry name" value="zf-RING_UBOX"/>
    <property type="match status" value="1"/>
</dbReference>
<dbReference type="PROSITE" id="PS50896">
    <property type="entry name" value="LISH"/>
    <property type="match status" value="1"/>
</dbReference>
<dbReference type="InterPro" id="IPR013083">
    <property type="entry name" value="Znf_RING/FYVE/PHD"/>
</dbReference>
<evidence type="ECO:0000256" key="6">
    <source>
        <dbReference type="ARBA" id="ARBA00061136"/>
    </source>
</evidence>
<keyword evidence="5" id="KW-0862">Zinc</keyword>
<dbReference type="GO" id="GO:0008270">
    <property type="term" value="F:zinc ion binding"/>
    <property type="evidence" value="ECO:0007669"/>
    <property type="project" value="UniProtKB-KW"/>
</dbReference>
<feature type="domain" description="RING-Gid-type" evidence="11">
    <location>
        <begin position="410"/>
        <end position="452"/>
    </location>
</feature>
<dbReference type="STRING" id="1151754.M9MCG4"/>
<dbReference type="CDD" id="cd07379">
    <property type="entry name" value="MPP_239FB"/>
    <property type="match status" value="1"/>
</dbReference>
<evidence type="ECO:0000256" key="8">
    <source>
        <dbReference type="ARBA" id="ARBA00080744"/>
    </source>
</evidence>
<dbReference type="Gene3D" id="3.30.40.10">
    <property type="entry name" value="Zinc/RING finger domain, C3HC4 (zinc finger)"/>
    <property type="match status" value="1"/>
</dbReference>
<dbReference type="InterPro" id="IPR044063">
    <property type="entry name" value="ZF_RING_GID"/>
</dbReference>
<dbReference type="CDD" id="cd16652">
    <property type="entry name" value="dRING_Rmd5p-like"/>
    <property type="match status" value="1"/>
</dbReference>
<comment type="subcellular location">
    <subcellularLocation>
        <location evidence="1">Cytoplasm</location>
    </subcellularLocation>
</comment>
<dbReference type="PROSITE" id="PS51867">
    <property type="entry name" value="ZF_RING_GID"/>
    <property type="match status" value="1"/>
</dbReference>
<feature type="domain" description="CTLH" evidence="10">
    <location>
        <begin position="171"/>
        <end position="215"/>
    </location>
</feature>
<evidence type="ECO:0000256" key="9">
    <source>
        <dbReference type="PROSITE-ProRule" id="PRU01215"/>
    </source>
</evidence>
<dbReference type="InterPro" id="IPR006595">
    <property type="entry name" value="CTLH_C"/>
</dbReference>
<protein>
    <recommendedName>
        <fullName evidence="8">GID complex catalytic subunit 2</fullName>
    </recommendedName>
    <alternativeName>
        <fullName evidence="7">Glucose-induced degradation protein 2</fullName>
    </alternativeName>
</protein>
<dbReference type="InterPro" id="IPR045098">
    <property type="entry name" value="Fyv10_fam"/>
</dbReference>
<keyword evidence="12" id="KW-0436">Ligase</keyword>
<dbReference type="InterPro" id="IPR006594">
    <property type="entry name" value="LisH"/>
</dbReference>
<dbReference type="InterPro" id="IPR037683">
    <property type="entry name" value="Rmd5_dRing"/>
</dbReference>
<evidence type="ECO:0000259" key="10">
    <source>
        <dbReference type="PROSITE" id="PS50897"/>
    </source>
</evidence>
<evidence type="ECO:0000256" key="2">
    <source>
        <dbReference type="ARBA" id="ARBA00022490"/>
    </source>
</evidence>
<dbReference type="AlphaFoldDB" id="M9MCG4"/>
<dbReference type="SMART" id="SM00757">
    <property type="entry name" value="CRA"/>
    <property type="match status" value="1"/>
</dbReference>
<comment type="similarity">
    <text evidence="6">Belongs to the RMD5/GID2 family.</text>
</comment>
<dbReference type="InterPro" id="IPR004843">
    <property type="entry name" value="Calcineurin-like_PHP"/>
</dbReference>
<dbReference type="Gene3D" id="3.60.21.10">
    <property type="match status" value="1"/>
</dbReference>
<dbReference type="FunFam" id="3.30.40.10:FF:000143">
    <property type="entry name" value="Regulator of gluconeogenesis Rmd5"/>
    <property type="match status" value="1"/>
</dbReference>
<evidence type="ECO:0000256" key="5">
    <source>
        <dbReference type="ARBA" id="ARBA00022833"/>
    </source>
</evidence>
<name>M9MCG4_PSEA3</name>
<dbReference type="SMART" id="SM00668">
    <property type="entry name" value="CTLH"/>
    <property type="match status" value="1"/>
</dbReference>
<dbReference type="GO" id="GO:0005634">
    <property type="term" value="C:nucleus"/>
    <property type="evidence" value="ECO:0007669"/>
    <property type="project" value="TreeGrafter"/>
</dbReference>
<dbReference type="PROSITE" id="PS50897">
    <property type="entry name" value="CTLH"/>
    <property type="match status" value="1"/>
</dbReference>
<reference evidence="13" key="1">
    <citation type="journal article" date="2013" name="Genome Announc.">
        <title>Genome sequence of the basidiomycetous yeast Pseudozyma antarctica T-34, a producer of the glycolipid biosurfactants mannosylerythritol lipids.</title>
        <authorList>
            <person name="Morita T."/>
            <person name="Koike H."/>
            <person name="Koyama Y."/>
            <person name="Hagiwara H."/>
            <person name="Ito E."/>
            <person name="Fukuoka T."/>
            <person name="Imura T."/>
            <person name="Machida M."/>
            <person name="Kitamoto D."/>
        </authorList>
    </citation>
    <scope>NUCLEOTIDE SEQUENCE [LARGE SCALE GENOMIC DNA]</scope>
    <source>
        <strain evidence="13">T-34</strain>
    </source>
</reference>
<evidence type="ECO:0000256" key="7">
    <source>
        <dbReference type="ARBA" id="ARBA00075398"/>
    </source>
</evidence>
<evidence type="ECO:0000259" key="11">
    <source>
        <dbReference type="PROSITE" id="PS51867"/>
    </source>
</evidence>
<feature type="zinc finger region" description="RING-Gid-type" evidence="9">
    <location>
        <begin position="410"/>
        <end position="452"/>
    </location>
</feature>
<gene>
    <name evidence="12" type="ORF">PANT_5c00033</name>
</gene>
<evidence type="ECO:0000256" key="4">
    <source>
        <dbReference type="ARBA" id="ARBA00022771"/>
    </source>
</evidence>
<evidence type="ECO:0000256" key="1">
    <source>
        <dbReference type="ARBA" id="ARBA00004496"/>
    </source>
</evidence>
<dbReference type="PANTHER" id="PTHR12170:SF3">
    <property type="entry name" value="GH10162P"/>
    <property type="match status" value="1"/>
</dbReference>
<dbReference type="GO" id="GO:0016874">
    <property type="term" value="F:ligase activity"/>
    <property type="evidence" value="ECO:0007669"/>
    <property type="project" value="UniProtKB-KW"/>
</dbReference>
<dbReference type="InterPro" id="IPR029052">
    <property type="entry name" value="Metallo-depent_PP-like"/>
</dbReference>
<dbReference type="GO" id="GO:0034657">
    <property type="term" value="C:GID complex"/>
    <property type="evidence" value="ECO:0007669"/>
    <property type="project" value="TreeGrafter"/>
</dbReference>
<evidence type="ECO:0000313" key="12">
    <source>
        <dbReference type="EMBL" id="GAC71707.1"/>
    </source>
</evidence>
<evidence type="ECO:0000313" key="13">
    <source>
        <dbReference type="Proteomes" id="UP000011976"/>
    </source>
</evidence>
<keyword evidence="3" id="KW-0479">Metal-binding</keyword>
<dbReference type="InterPro" id="IPR013144">
    <property type="entry name" value="CRA_dom"/>
</dbReference>
<dbReference type="EMBL" id="DF196771">
    <property type="protein sequence ID" value="GAC71707.1"/>
    <property type="molecule type" value="Genomic_DNA"/>
</dbReference>
<accession>M9MCG4</accession>
<dbReference type="PANTHER" id="PTHR12170">
    <property type="entry name" value="MACROPHAGE ERYTHROBLAST ATTACHER-RELATED"/>
    <property type="match status" value="1"/>
</dbReference>